<name>J3LX68_ORYBR</name>
<organism evidence="2">
    <name type="scientific">Oryza brachyantha</name>
    <name type="common">malo sina</name>
    <dbReference type="NCBI Taxonomy" id="4533"/>
    <lineage>
        <taxon>Eukaryota</taxon>
        <taxon>Viridiplantae</taxon>
        <taxon>Streptophyta</taxon>
        <taxon>Embryophyta</taxon>
        <taxon>Tracheophyta</taxon>
        <taxon>Spermatophyta</taxon>
        <taxon>Magnoliopsida</taxon>
        <taxon>Liliopsida</taxon>
        <taxon>Poales</taxon>
        <taxon>Poaceae</taxon>
        <taxon>BOP clade</taxon>
        <taxon>Oryzoideae</taxon>
        <taxon>Oryzeae</taxon>
        <taxon>Oryzinae</taxon>
        <taxon>Oryza</taxon>
    </lineage>
</organism>
<keyword evidence="1" id="KW-1133">Transmembrane helix</keyword>
<dbReference type="Proteomes" id="UP000006038">
    <property type="component" value="Chromosome 4"/>
</dbReference>
<accession>J3LX68</accession>
<keyword evidence="3" id="KW-1185">Reference proteome</keyword>
<evidence type="ECO:0000256" key="1">
    <source>
        <dbReference type="SAM" id="Phobius"/>
    </source>
</evidence>
<keyword evidence="1" id="KW-0812">Transmembrane</keyword>
<sequence length="60" mass="6828">MIMNLDIYTNYIHSSINKSRQDYKVLRYETEVAVIRMGSGTLVLIFIAMLLVSITGTNIC</sequence>
<evidence type="ECO:0000313" key="2">
    <source>
        <dbReference type="EnsemblPlants" id="OB04G17430.1"/>
    </source>
</evidence>
<dbReference type="HOGENOM" id="CLU_2945417_0_0_1"/>
<dbReference type="EnsemblPlants" id="OB04G17430.1">
    <property type="protein sequence ID" value="OB04G17430.1"/>
    <property type="gene ID" value="OB04G17430"/>
</dbReference>
<keyword evidence="1" id="KW-0472">Membrane</keyword>
<dbReference type="AlphaFoldDB" id="J3LX68"/>
<protein>
    <submittedName>
        <fullName evidence="2">Uncharacterized protein</fullName>
    </submittedName>
</protein>
<reference evidence="2" key="1">
    <citation type="journal article" date="2013" name="Nat. Commun.">
        <title>Whole-genome sequencing of Oryza brachyantha reveals mechanisms underlying Oryza genome evolution.</title>
        <authorList>
            <person name="Chen J."/>
            <person name="Huang Q."/>
            <person name="Gao D."/>
            <person name="Wang J."/>
            <person name="Lang Y."/>
            <person name="Liu T."/>
            <person name="Li B."/>
            <person name="Bai Z."/>
            <person name="Luis Goicoechea J."/>
            <person name="Liang C."/>
            <person name="Chen C."/>
            <person name="Zhang W."/>
            <person name="Sun S."/>
            <person name="Liao Y."/>
            <person name="Zhang X."/>
            <person name="Yang L."/>
            <person name="Song C."/>
            <person name="Wang M."/>
            <person name="Shi J."/>
            <person name="Liu G."/>
            <person name="Liu J."/>
            <person name="Zhou H."/>
            <person name="Zhou W."/>
            <person name="Yu Q."/>
            <person name="An N."/>
            <person name="Chen Y."/>
            <person name="Cai Q."/>
            <person name="Wang B."/>
            <person name="Liu B."/>
            <person name="Min J."/>
            <person name="Huang Y."/>
            <person name="Wu H."/>
            <person name="Li Z."/>
            <person name="Zhang Y."/>
            <person name="Yin Y."/>
            <person name="Song W."/>
            <person name="Jiang J."/>
            <person name="Jackson S.A."/>
            <person name="Wing R.A."/>
            <person name="Wang J."/>
            <person name="Chen M."/>
        </authorList>
    </citation>
    <scope>NUCLEOTIDE SEQUENCE [LARGE SCALE GENOMIC DNA]</scope>
    <source>
        <strain evidence="2">cv. IRGC 101232</strain>
    </source>
</reference>
<proteinExistence type="predicted"/>
<dbReference type="Gramene" id="OB04G17430.1">
    <property type="protein sequence ID" value="OB04G17430.1"/>
    <property type="gene ID" value="OB04G17430"/>
</dbReference>
<evidence type="ECO:0000313" key="3">
    <source>
        <dbReference type="Proteomes" id="UP000006038"/>
    </source>
</evidence>
<reference evidence="2" key="2">
    <citation type="submission" date="2013-04" db="UniProtKB">
        <authorList>
            <consortium name="EnsemblPlants"/>
        </authorList>
    </citation>
    <scope>IDENTIFICATION</scope>
</reference>
<feature type="transmembrane region" description="Helical" evidence="1">
    <location>
        <begin position="33"/>
        <end position="54"/>
    </location>
</feature>